<dbReference type="AlphaFoldDB" id="A0A6A6UIS7"/>
<protein>
    <submittedName>
        <fullName evidence="3">Uncharacterized protein</fullName>
    </submittedName>
</protein>
<dbReference type="EMBL" id="MU004232">
    <property type="protein sequence ID" value="KAF2672109.1"/>
    <property type="molecule type" value="Genomic_DNA"/>
</dbReference>
<proteinExistence type="predicted"/>
<evidence type="ECO:0000256" key="1">
    <source>
        <dbReference type="SAM" id="MobiDB-lite"/>
    </source>
</evidence>
<dbReference type="Proteomes" id="UP000799302">
    <property type="component" value="Unassembled WGS sequence"/>
</dbReference>
<evidence type="ECO:0000313" key="4">
    <source>
        <dbReference type="Proteomes" id="UP000799302"/>
    </source>
</evidence>
<evidence type="ECO:0000313" key="3">
    <source>
        <dbReference type="EMBL" id="KAF2672109.1"/>
    </source>
</evidence>
<feature type="compositionally biased region" description="Polar residues" evidence="1">
    <location>
        <begin position="105"/>
        <end position="114"/>
    </location>
</feature>
<feature type="transmembrane region" description="Helical" evidence="2">
    <location>
        <begin position="67"/>
        <end position="90"/>
    </location>
</feature>
<keyword evidence="2" id="KW-1133">Transmembrane helix</keyword>
<evidence type="ECO:0000256" key="2">
    <source>
        <dbReference type="SAM" id="Phobius"/>
    </source>
</evidence>
<accession>A0A6A6UIS7</accession>
<keyword evidence="2" id="KW-0812">Transmembrane</keyword>
<gene>
    <name evidence="3" type="ORF">BT63DRAFT_188332</name>
</gene>
<sequence length="215" mass="25044">MLSSHSYHQLVQKFLVPNRIVPIMPQPQAILYPWLNTTNTTTNITFTAATAPVTATAQHMSNADFNIIILIAILWSFVLPLTAFCILHCLQARRRKARRHRRYTPGSNTQTHFHNTWPGHSNRVGSRSRHDVSYSETRGGVQRARRAHNRFAARQGQVGFKVGRFHRYSDRNPTWVHMKQKEALQKALARVKTDKERAQRLEKIRKEDWQKPFWG</sequence>
<keyword evidence="2" id="KW-0472">Membrane</keyword>
<reference evidence="3" key="1">
    <citation type="journal article" date="2020" name="Stud. Mycol.">
        <title>101 Dothideomycetes genomes: a test case for predicting lifestyles and emergence of pathogens.</title>
        <authorList>
            <person name="Haridas S."/>
            <person name="Albert R."/>
            <person name="Binder M."/>
            <person name="Bloem J."/>
            <person name="Labutti K."/>
            <person name="Salamov A."/>
            <person name="Andreopoulos B."/>
            <person name="Baker S."/>
            <person name="Barry K."/>
            <person name="Bills G."/>
            <person name="Bluhm B."/>
            <person name="Cannon C."/>
            <person name="Castanera R."/>
            <person name="Culley D."/>
            <person name="Daum C."/>
            <person name="Ezra D."/>
            <person name="Gonzalez J."/>
            <person name="Henrissat B."/>
            <person name="Kuo A."/>
            <person name="Liang C."/>
            <person name="Lipzen A."/>
            <person name="Lutzoni F."/>
            <person name="Magnuson J."/>
            <person name="Mondo S."/>
            <person name="Nolan M."/>
            <person name="Ohm R."/>
            <person name="Pangilinan J."/>
            <person name="Park H.-J."/>
            <person name="Ramirez L."/>
            <person name="Alfaro M."/>
            <person name="Sun H."/>
            <person name="Tritt A."/>
            <person name="Yoshinaga Y."/>
            <person name="Zwiers L.-H."/>
            <person name="Turgeon B."/>
            <person name="Goodwin S."/>
            <person name="Spatafora J."/>
            <person name="Crous P."/>
            <person name="Grigoriev I."/>
        </authorList>
    </citation>
    <scope>NUCLEOTIDE SEQUENCE</scope>
    <source>
        <strain evidence="3">CBS 115976</strain>
    </source>
</reference>
<feature type="region of interest" description="Disordered" evidence="1">
    <location>
        <begin position="98"/>
        <end position="144"/>
    </location>
</feature>
<name>A0A6A6UIS7_9PEZI</name>
<keyword evidence="4" id="KW-1185">Reference proteome</keyword>
<organism evidence="3 4">
    <name type="scientific">Microthyrium microscopicum</name>
    <dbReference type="NCBI Taxonomy" id="703497"/>
    <lineage>
        <taxon>Eukaryota</taxon>
        <taxon>Fungi</taxon>
        <taxon>Dikarya</taxon>
        <taxon>Ascomycota</taxon>
        <taxon>Pezizomycotina</taxon>
        <taxon>Dothideomycetes</taxon>
        <taxon>Dothideomycetes incertae sedis</taxon>
        <taxon>Microthyriales</taxon>
        <taxon>Microthyriaceae</taxon>
        <taxon>Microthyrium</taxon>
    </lineage>
</organism>